<dbReference type="PROSITE" id="PS51257">
    <property type="entry name" value="PROKAR_LIPOPROTEIN"/>
    <property type="match status" value="1"/>
</dbReference>
<gene>
    <name evidence="3" type="ORF">BE04_40750</name>
</gene>
<dbReference type="Proteomes" id="UP000075604">
    <property type="component" value="Unassembled WGS sequence"/>
</dbReference>
<name>A0A150PWH4_SORCE</name>
<comment type="caution">
    <text evidence="3">The sequence shown here is derived from an EMBL/GenBank/DDBJ whole genome shotgun (WGS) entry which is preliminary data.</text>
</comment>
<evidence type="ECO:0000313" key="4">
    <source>
        <dbReference type="Proteomes" id="UP000075604"/>
    </source>
</evidence>
<organism evidence="3 4">
    <name type="scientific">Sorangium cellulosum</name>
    <name type="common">Polyangium cellulosum</name>
    <dbReference type="NCBI Taxonomy" id="56"/>
    <lineage>
        <taxon>Bacteria</taxon>
        <taxon>Pseudomonadati</taxon>
        <taxon>Myxococcota</taxon>
        <taxon>Polyangia</taxon>
        <taxon>Polyangiales</taxon>
        <taxon>Polyangiaceae</taxon>
        <taxon>Sorangium</taxon>
    </lineage>
</organism>
<proteinExistence type="predicted"/>
<dbReference type="AlphaFoldDB" id="A0A150PWH4"/>
<protein>
    <submittedName>
        <fullName evidence="3">Uncharacterized protein</fullName>
    </submittedName>
</protein>
<evidence type="ECO:0000256" key="2">
    <source>
        <dbReference type="SAM" id="SignalP"/>
    </source>
</evidence>
<feature type="chain" id="PRO_5007566010" evidence="2">
    <location>
        <begin position="28"/>
        <end position="373"/>
    </location>
</feature>
<feature type="compositionally biased region" description="Polar residues" evidence="1">
    <location>
        <begin position="145"/>
        <end position="157"/>
    </location>
</feature>
<feature type="region of interest" description="Disordered" evidence="1">
    <location>
        <begin position="145"/>
        <end position="164"/>
    </location>
</feature>
<reference evidence="3 4" key="1">
    <citation type="submission" date="2014-02" db="EMBL/GenBank/DDBJ databases">
        <title>The small core and large imbalanced accessory genome model reveals a collaborative survival strategy of Sorangium cellulosum strains in nature.</title>
        <authorList>
            <person name="Han K."/>
            <person name="Peng R."/>
            <person name="Blom J."/>
            <person name="Li Y.-Z."/>
        </authorList>
    </citation>
    <scope>NUCLEOTIDE SEQUENCE [LARGE SCALE GENOMIC DNA]</scope>
    <source>
        <strain evidence="3 4">So0157-18</strain>
    </source>
</reference>
<evidence type="ECO:0000313" key="3">
    <source>
        <dbReference type="EMBL" id="KYF60010.1"/>
    </source>
</evidence>
<evidence type="ECO:0000256" key="1">
    <source>
        <dbReference type="SAM" id="MobiDB-lite"/>
    </source>
</evidence>
<accession>A0A150PWH4</accession>
<sequence>MRSRRTWWLLRSLGALALAGLAGTLGAGGCGDDDDWPSCGQLWNPCPVVNPDGTSNGACWGKCVPRLGLASFSDPLLFWIGPEESEPSCEDLVADDRRTGRPESFVPYTFARLRSIEPGQTVCGNCVCDRGACGLPRTVAANSSSSCQQTPEATNTPFNPPRTWDGRCTSPGTVPSSQVGSIWIGPISESACEPRVQDAPPVPEGPSQVAVACLGGVIDNYCPSPIDSCMLNQQEAHVPPGWRYCTVAEEPGVRNCEAPGAPGDPPQFSDRLLFYERDFSDPRNCAPCGCVTTTPGRCEARVSAYADRACSDSALIGTKEVAGGEGDACLYVERGPALGSLSAEWEVSEQPRCTPYGGEPHPRTVCCLAKPEE</sequence>
<feature type="signal peptide" evidence="2">
    <location>
        <begin position="1"/>
        <end position="27"/>
    </location>
</feature>
<dbReference type="EMBL" id="JELX01001097">
    <property type="protein sequence ID" value="KYF60010.1"/>
    <property type="molecule type" value="Genomic_DNA"/>
</dbReference>
<keyword evidence="2" id="KW-0732">Signal</keyword>